<protein>
    <submittedName>
        <fullName evidence="8">Lipopolysaccharide biosynthesis protein</fullName>
    </submittedName>
</protein>
<feature type="transmembrane region" description="Helical" evidence="7">
    <location>
        <begin position="212"/>
        <end position="233"/>
    </location>
</feature>
<feature type="transmembrane region" description="Helical" evidence="7">
    <location>
        <begin position="162"/>
        <end position="181"/>
    </location>
</feature>
<sequence>MVNTAISGGLGLVYWWLAAVYYSKADMGQGSAAIAAMKFLSSLTALGFTGALARFVPVAGRATGRLLRRAYGVNVLASSVITVVFLAALPLWGSHYAFLSGWQRSAGFLVAVLAWSWLTLQDGVLIGLRAAVWVPVGNLSFSVGKAVLLVVLAGAIPATGVFVSWVAAIALSVVPLGWLILRRLIPRQVAAADPDLLPPTERQIGRFLAGDYTGSVFNLVVTYFVPVLVAAKVSSDQNAVYYIINTIGGTLDLLAVNMAASLTVESSRQPSQLGANTRGALARMACVTLPCFAVLALLAAPILEVFGPGYAAAGAPLLRWLAAAGFLRVLIELYFGTLRARSRTREVALFQGLLCALVLSLSLLLMPRMGIAGVGLAVLISQGAVALCALPGLLRVLRDRPPHVGAPHAGPKAGPHVVPQAATEPATDEATEDAT</sequence>
<keyword evidence="9" id="KW-1185">Reference proteome</keyword>
<feature type="transmembrane region" description="Helical" evidence="7">
    <location>
        <begin position="35"/>
        <end position="59"/>
    </location>
</feature>
<name>A0A931FGH2_9ACTN</name>
<feature type="transmembrane region" description="Helical" evidence="7">
    <location>
        <begin position="347"/>
        <end position="365"/>
    </location>
</feature>
<feature type="transmembrane region" description="Helical" evidence="7">
    <location>
        <begin position="309"/>
        <end position="335"/>
    </location>
</feature>
<feature type="transmembrane region" description="Helical" evidence="7">
    <location>
        <begin position="281"/>
        <end position="303"/>
    </location>
</feature>
<dbReference type="AlphaFoldDB" id="A0A931FGH2"/>
<feature type="transmembrane region" description="Helical" evidence="7">
    <location>
        <begin position="101"/>
        <end position="120"/>
    </location>
</feature>
<evidence type="ECO:0000256" key="6">
    <source>
        <dbReference type="SAM" id="MobiDB-lite"/>
    </source>
</evidence>
<feature type="transmembrane region" description="Helical" evidence="7">
    <location>
        <begin position="5"/>
        <end position="23"/>
    </location>
</feature>
<proteinExistence type="predicted"/>
<dbReference type="EMBL" id="JADPRT010000011">
    <property type="protein sequence ID" value="MBF9071285.1"/>
    <property type="molecule type" value="Genomic_DNA"/>
</dbReference>
<evidence type="ECO:0000256" key="1">
    <source>
        <dbReference type="ARBA" id="ARBA00004651"/>
    </source>
</evidence>
<keyword evidence="2" id="KW-1003">Cell membrane</keyword>
<evidence type="ECO:0000256" key="7">
    <source>
        <dbReference type="SAM" id="Phobius"/>
    </source>
</evidence>
<evidence type="ECO:0000256" key="4">
    <source>
        <dbReference type="ARBA" id="ARBA00022989"/>
    </source>
</evidence>
<dbReference type="PANTHER" id="PTHR30250:SF11">
    <property type="entry name" value="O-ANTIGEN TRANSPORTER-RELATED"/>
    <property type="match status" value="1"/>
</dbReference>
<dbReference type="Proteomes" id="UP000657385">
    <property type="component" value="Unassembled WGS sequence"/>
</dbReference>
<feature type="region of interest" description="Disordered" evidence="6">
    <location>
        <begin position="404"/>
        <end position="435"/>
    </location>
</feature>
<feature type="compositionally biased region" description="Acidic residues" evidence="6">
    <location>
        <begin position="426"/>
        <end position="435"/>
    </location>
</feature>
<evidence type="ECO:0000256" key="2">
    <source>
        <dbReference type="ARBA" id="ARBA00022475"/>
    </source>
</evidence>
<feature type="transmembrane region" description="Helical" evidence="7">
    <location>
        <begin position="132"/>
        <end position="156"/>
    </location>
</feature>
<feature type="transmembrane region" description="Helical" evidence="7">
    <location>
        <begin position="371"/>
        <end position="394"/>
    </location>
</feature>
<comment type="caution">
    <text evidence="8">The sequence shown here is derived from an EMBL/GenBank/DDBJ whole genome shotgun (WGS) entry which is preliminary data.</text>
</comment>
<reference evidence="8" key="1">
    <citation type="submission" date="2020-11" db="EMBL/GenBank/DDBJ databases">
        <title>Isolation and identification of active actinomycetes.</title>
        <authorList>
            <person name="Yu B."/>
        </authorList>
    </citation>
    <scope>NUCLEOTIDE SEQUENCE</scope>
    <source>
        <strain evidence="8">NEAU-YB345</strain>
    </source>
</reference>
<evidence type="ECO:0000313" key="8">
    <source>
        <dbReference type="EMBL" id="MBF9071285.1"/>
    </source>
</evidence>
<keyword evidence="3 7" id="KW-0812">Transmembrane</keyword>
<evidence type="ECO:0000256" key="5">
    <source>
        <dbReference type="ARBA" id="ARBA00023136"/>
    </source>
</evidence>
<dbReference type="PANTHER" id="PTHR30250">
    <property type="entry name" value="PST FAMILY PREDICTED COLANIC ACID TRANSPORTER"/>
    <property type="match status" value="1"/>
</dbReference>
<keyword evidence="4 7" id="KW-1133">Transmembrane helix</keyword>
<organism evidence="8 9">
    <name type="scientific">Streptacidiphilus fuscans</name>
    <dbReference type="NCBI Taxonomy" id="2789292"/>
    <lineage>
        <taxon>Bacteria</taxon>
        <taxon>Bacillati</taxon>
        <taxon>Actinomycetota</taxon>
        <taxon>Actinomycetes</taxon>
        <taxon>Kitasatosporales</taxon>
        <taxon>Streptomycetaceae</taxon>
        <taxon>Streptacidiphilus</taxon>
    </lineage>
</organism>
<comment type="subcellular location">
    <subcellularLocation>
        <location evidence="1">Cell membrane</location>
        <topology evidence="1">Multi-pass membrane protein</topology>
    </subcellularLocation>
</comment>
<keyword evidence="5 7" id="KW-0472">Membrane</keyword>
<evidence type="ECO:0000256" key="3">
    <source>
        <dbReference type="ARBA" id="ARBA00022692"/>
    </source>
</evidence>
<dbReference type="InterPro" id="IPR050833">
    <property type="entry name" value="Poly_Biosynth_Transport"/>
</dbReference>
<feature type="transmembrane region" description="Helical" evidence="7">
    <location>
        <begin position="71"/>
        <end position="89"/>
    </location>
</feature>
<accession>A0A931FGH2</accession>
<dbReference type="GO" id="GO:0005886">
    <property type="term" value="C:plasma membrane"/>
    <property type="evidence" value="ECO:0007669"/>
    <property type="project" value="UniProtKB-SubCell"/>
</dbReference>
<gene>
    <name evidence="8" type="ORF">I2501_25020</name>
</gene>
<evidence type="ECO:0000313" key="9">
    <source>
        <dbReference type="Proteomes" id="UP000657385"/>
    </source>
</evidence>
<feature type="transmembrane region" description="Helical" evidence="7">
    <location>
        <begin position="239"/>
        <end position="260"/>
    </location>
</feature>